<protein>
    <submittedName>
        <fullName evidence="2">DUF3971 domain-containing protein</fullName>
    </submittedName>
</protein>
<reference evidence="2" key="2">
    <citation type="journal article" date="2021" name="Syst. Appl. Microbiol.">
        <title>Roseomonas hellenica sp. nov., isolated from roots of wild-growing Alkanna tinctoria.</title>
        <authorList>
            <person name="Rat A."/>
            <person name="Naranjo H.D."/>
            <person name="Lebbe L."/>
            <person name="Cnockaert M."/>
            <person name="Krigas N."/>
            <person name="Grigoriadou K."/>
            <person name="Maloupa E."/>
            <person name="Willems A."/>
        </authorList>
    </citation>
    <scope>NUCLEOTIDE SEQUENCE</scope>
    <source>
        <strain evidence="2">LMG 28251</strain>
    </source>
</reference>
<reference evidence="2" key="1">
    <citation type="submission" date="2020-01" db="EMBL/GenBank/DDBJ databases">
        <authorList>
            <person name="Rat A."/>
        </authorList>
    </citation>
    <scope>NUCLEOTIDE SEQUENCE</scope>
    <source>
        <strain evidence="2">LMG 28251</strain>
    </source>
</reference>
<keyword evidence="3" id="KW-1185">Reference proteome</keyword>
<comment type="caution">
    <text evidence="2">The sequence shown here is derived from an EMBL/GenBank/DDBJ whole genome shotgun (WGS) entry which is preliminary data.</text>
</comment>
<feature type="compositionally biased region" description="Low complexity" evidence="1">
    <location>
        <begin position="1"/>
        <end position="16"/>
    </location>
</feature>
<gene>
    <name evidence="2" type="ORF">GXW79_13370</name>
</gene>
<evidence type="ECO:0000256" key="1">
    <source>
        <dbReference type="SAM" id="MobiDB-lite"/>
    </source>
</evidence>
<dbReference type="AlphaFoldDB" id="A0AAF1KUF1"/>
<proteinExistence type="predicted"/>
<sequence length="737" mass="77610">RAATANRQAAPAASRAPAPPATGPVIGIAGQARRTDGTWRGALDVTLDRVAFADLARHWPDGIAPGARRWMGENITAGQARDGRWRISGEIPQSFDDVRITGLTGTVAADGVTVHWLRPVPPAEGASGVATFSLDAVDVRINGGQQSGTALQVREGTLRFTGFAAGNEEAAMEFRLTGPVADVMGVLKHPRLRLFERQATPIPELFGQITDSRLSVGLPLIDALPIDDLRIGVTARIEQARIPAALLGRDIERGVFDLTANTDGLRVSGNAVVAEVPARLAVEMDFRRGNAQQVMTRESLTARVEASRLAGFGVDVAGIVEGAIAIEARQETRRSGQARLTLRADLRETGLLAETFGWTKARGTPGSLDAVLRFQAGRLQAIESLRAEAAGAVLRTRAAAFRENMPERLEILEGRMGQSRFTGEVRGPTRADGPWGITLAGPVLDLGGVLSRSTPDAPPEPNPAPEAPGPAFDADLRFERVLLGQGREMAGLVARARVDQLGVVREARANGGAGSGAFEIVITPRGGQRDLSITAVDAGALLRDFDVLRTLYGGRLNVTGRYDSNRPGAMLAGTAEITDFAIRDPTALGKLLQAMTLYGLFDAASGPGLAFTRLTAPFRLSPGVLELEDARAFSASLGLTARGRIDRRGETVDIQGTIVPAYFFNSLLGNIPLVGRIFSPEAGGGLFAATYRIRGPIADPSVGVNPLAALTPGFLRGIFGLAEQGASGGNPAAPTPP</sequence>
<evidence type="ECO:0000313" key="3">
    <source>
        <dbReference type="Proteomes" id="UP001196068"/>
    </source>
</evidence>
<evidence type="ECO:0000313" key="2">
    <source>
        <dbReference type="EMBL" id="MBR0656067.1"/>
    </source>
</evidence>
<organism evidence="2 3">
    <name type="scientific">Plastoroseomonas arctica</name>
    <dbReference type="NCBI Taxonomy" id="1509237"/>
    <lineage>
        <taxon>Bacteria</taxon>
        <taxon>Pseudomonadati</taxon>
        <taxon>Pseudomonadota</taxon>
        <taxon>Alphaproteobacteria</taxon>
        <taxon>Acetobacterales</taxon>
        <taxon>Acetobacteraceae</taxon>
        <taxon>Plastoroseomonas</taxon>
    </lineage>
</organism>
<feature type="non-terminal residue" evidence="2">
    <location>
        <position position="1"/>
    </location>
</feature>
<feature type="compositionally biased region" description="Pro residues" evidence="1">
    <location>
        <begin position="456"/>
        <end position="468"/>
    </location>
</feature>
<name>A0AAF1KUF1_9PROT</name>
<dbReference type="Proteomes" id="UP001196068">
    <property type="component" value="Unassembled WGS sequence"/>
</dbReference>
<dbReference type="RefSeq" id="WP_211874906.1">
    <property type="nucleotide sequence ID" value="NZ_JAAEDH010000014.1"/>
</dbReference>
<dbReference type="EMBL" id="JAAEDH010000014">
    <property type="protein sequence ID" value="MBR0656067.1"/>
    <property type="molecule type" value="Genomic_DNA"/>
</dbReference>
<feature type="region of interest" description="Disordered" evidence="1">
    <location>
        <begin position="448"/>
        <end position="471"/>
    </location>
</feature>
<feature type="region of interest" description="Disordered" evidence="1">
    <location>
        <begin position="1"/>
        <end position="24"/>
    </location>
</feature>
<accession>A0AAF1KUF1</accession>